<reference evidence="1 2" key="1">
    <citation type="submission" date="2017-11" db="EMBL/GenBank/DDBJ databases">
        <title>Genomic Encyclopedia of Archaeal and Bacterial Type Strains, Phase II (KMG-II): From Individual Species to Whole Genera.</title>
        <authorList>
            <person name="Goeker M."/>
        </authorList>
    </citation>
    <scope>NUCLEOTIDE SEQUENCE [LARGE SCALE GENOMIC DNA]</scope>
    <source>
        <strain evidence="1 2">DSM 22413</strain>
    </source>
</reference>
<protein>
    <submittedName>
        <fullName evidence="1">Uncharacterized protein</fullName>
    </submittedName>
</protein>
<proteinExistence type="predicted"/>
<comment type="caution">
    <text evidence="1">The sequence shown here is derived from an EMBL/GenBank/DDBJ whole genome shotgun (WGS) entry which is preliminary data.</text>
</comment>
<evidence type="ECO:0000313" key="2">
    <source>
        <dbReference type="Proteomes" id="UP000231586"/>
    </source>
</evidence>
<dbReference type="OrthoDB" id="3827359at2"/>
<dbReference type="EMBL" id="PGTZ01000002">
    <property type="protein sequence ID" value="PJI95213.1"/>
    <property type="molecule type" value="Genomic_DNA"/>
</dbReference>
<dbReference type="RefSeq" id="WP_100348332.1">
    <property type="nucleotide sequence ID" value="NZ_PGTZ01000002.1"/>
</dbReference>
<keyword evidence="2" id="KW-1185">Reference proteome</keyword>
<evidence type="ECO:0000313" key="1">
    <source>
        <dbReference type="EMBL" id="PJI95213.1"/>
    </source>
</evidence>
<gene>
    <name evidence="1" type="ORF">CLV34_0087</name>
</gene>
<organism evidence="1 2">
    <name type="scientific">Luteimicrobium subarcticum</name>
    <dbReference type="NCBI Taxonomy" id="620910"/>
    <lineage>
        <taxon>Bacteria</taxon>
        <taxon>Bacillati</taxon>
        <taxon>Actinomycetota</taxon>
        <taxon>Actinomycetes</taxon>
        <taxon>Micrococcales</taxon>
        <taxon>Luteimicrobium</taxon>
    </lineage>
</organism>
<dbReference type="AlphaFoldDB" id="A0A2M8WWC1"/>
<accession>A0A2M8WWC1</accession>
<dbReference type="Proteomes" id="UP000231586">
    <property type="component" value="Unassembled WGS sequence"/>
</dbReference>
<sequence length="173" mass="18487">MRWDALFDDMEAQLAAHSRAEREARADDLTRAEQAGVSLADRIRAARGEIVLVLVDGSRQRGHVVGGADEWVDLADGPRRALVPVAAVAWVERTPHAATAGSAVERRLGLGHALRALARDRVRVSVRTAAGAPVGRVARVGRDHLDLDAGAERPGDLGTTIPFARILCVSEVL</sequence>
<name>A0A2M8WWC1_9MICO</name>